<dbReference type="OrthoDB" id="9804139at2"/>
<evidence type="ECO:0000313" key="1">
    <source>
        <dbReference type="EMBL" id="RDJ14773.1"/>
    </source>
</evidence>
<gene>
    <name evidence="1" type="ORF">B5K06_04495</name>
</gene>
<dbReference type="Proteomes" id="UP000254939">
    <property type="component" value="Unassembled WGS sequence"/>
</dbReference>
<dbReference type="AlphaFoldDB" id="A0A370KUJ2"/>
<evidence type="ECO:0000313" key="2">
    <source>
        <dbReference type="Proteomes" id="UP000254939"/>
    </source>
</evidence>
<dbReference type="RefSeq" id="WP_016552949.1">
    <property type="nucleotide sequence ID" value="NZ_KZ857258.1"/>
</dbReference>
<dbReference type="EMBL" id="NAAC01000005">
    <property type="protein sequence ID" value="RDJ14773.1"/>
    <property type="molecule type" value="Genomic_DNA"/>
</dbReference>
<proteinExistence type="predicted"/>
<accession>A0A370KUJ2</accession>
<reference evidence="1 2" key="1">
    <citation type="submission" date="2017-03" db="EMBL/GenBank/DDBJ databases">
        <title>Genome analysis of Rhizobial strains effectives or ineffectives for nitrogen fixation isolated from bean seeds.</title>
        <authorList>
            <person name="Peralta H."/>
            <person name="Aguilar-Vera A."/>
            <person name="Mora Y."/>
            <person name="Vargas-Lagunas C."/>
            <person name="Girard L."/>
            <person name="Mora J."/>
        </authorList>
    </citation>
    <scope>NUCLEOTIDE SEQUENCE [LARGE SCALE GENOMIC DNA]</scope>
    <source>
        <strain evidence="1 2">CCGM3</strain>
    </source>
</reference>
<name>A0A370KUJ2_9HYPH</name>
<organism evidence="1 2">
    <name type="scientific">Rhizobium grahamii</name>
    <dbReference type="NCBI Taxonomy" id="1120045"/>
    <lineage>
        <taxon>Bacteria</taxon>
        <taxon>Pseudomonadati</taxon>
        <taxon>Pseudomonadota</taxon>
        <taxon>Alphaproteobacteria</taxon>
        <taxon>Hyphomicrobiales</taxon>
        <taxon>Rhizobiaceae</taxon>
        <taxon>Rhizobium/Agrobacterium group</taxon>
        <taxon>Rhizobium</taxon>
    </lineage>
</organism>
<sequence length="64" mass="7364">MPQLIIIVVLLVGAWLLYRRFVADAQRLAARSRREEKERQTGAIGTLVKDPVTGEYHLKKDEDE</sequence>
<protein>
    <submittedName>
        <fullName evidence="1">Uncharacterized protein</fullName>
    </submittedName>
</protein>
<comment type="caution">
    <text evidence="1">The sequence shown here is derived from an EMBL/GenBank/DDBJ whole genome shotgun (WGS) entry which is preliminary data.</text>
</comment>